<keyword evidence="3" id="KW-1185">Reference proteome</keyword>
<dbReference type="OrthoDB" id="10262929at2759"/>
<dbReference type="STRING" id="554065.E1ZEL4"/>
<keyword evidence="1" id="KW-0175">Coiled coil</keyword>
<feature type="coiled-coil region" evidence="1">
    <location>
        <begin position="302"/>
        <end position="329"/>
    </location>
</feature>
<gene>
    <name evidence="2" type="ORF">CHLNCDRAFT_133928</name>
</gene>
<evidence type="ECO:0000313" key="3">
    <source>
        <dbReference type="Proteomes" id="UP000008141"/>
    </source>
</evidence>
<name>E1ZEL4_CHLVA</name>
<dbReference type="AlphaFoldDB" id="E1ZEL4"/>
<proteinExistence type="predicted"/>
<organism evidence="3">
    <name type="scientific">Chlorella variabilis</name>
    <name type="common">Green alga</name>
    <dbReference type="NCBI Taxonomy" id="554065"/>
    <lineage>
        <taxon>Eukaryota</taxon>
        <taxon>Viridiplantae</taxon>
        <taxon>Chlorophyta</taxon>
        <taxon>core chlorophytes</taxon>
        <taxon>Trebouxiophyceae</taxon>
        <taxon>Chlorellales</taxon>
        <taxon>Chlorellaceae</taxon>
        <taxon>Chlorella clade</taxon>
        <taxon>Chlorella</taxon>
    </lineage>
</organism>
<evidence type="ECO:0000256" key="1">
    <source>
        <dbReference type="SAM" id="Coils"/>
    </source>
</evidence>
<feature type="coiled-coil region" evidence="1">
    <location>
        <begin position="60"/>
        <end position="172"/>
    </location>
</feature>
<evidence type="ECO:0000313" key="2">
    <source>
        <dbReference type="EMBL" id="EFN55682.1"/>
    </source>
</evidence>
<protein>
    <submittedName>
        <fullName evidence="2">Uncharacterized protein</fullName>
    </submittedName>
</protein>
<dbReference type="KEGG" id="cvr:CHLNCDRAFT_133928"/>
<dbReference type="InParanoid" id="E1ZEL4"/>
<dbReference type="Proteomes" id="UP000008141">
    <property type="component" value="Unassembled WGS sequence"/>
</dbReference>
<dbReference type="GeneID" id="17354982"/>
<reference evidence="2 3" key="1">
    <citation type="journal article" date="2010" name="Plant Cell">
        <title>The Chlorella variabilis NC64A genome reveals adaptation to photosymbiosis, coevolution with viruses, and cryptic sex.</title>
        <authorList>
            <person name="Blanc G."/>
            <person name="Duncan G."/>
            <person name="Agarkova I."/>
            <person name="Borodovsky M."/>
            <person name="Gurnon J."/>
            <person name="Kuo A."/>
            <person name="Lindquist E."/>
            <person name="Lucas S."/>
            <person name="Pangilinan J."/>
            <person name="Polle J."/>
            <person name="Salamov A."/>
            <person name="Terry A."/>
            <person name="Yamada T."/>
            <person name="Dunigan D.D."/>
            <person name="Grigoriev I.V."/>
            <person name="Claverie J.M."/>
            <person name="Van Etten J.L."/>
        </authorList>
    </citation>
    <scope>NUCLEOTIDE SEQUENCE [LARGE SCALE GENOMIC DNA]</scope>
    <source>
        <strain evidence="2 3">NC64A</strain>
    </source>
</reference>
<sequence length="662" mass="71059">MVLLGEEAGLELDGLVQQAEAVRVLDGLERAGGVAPDRLAAARCAYAPLQRAALRALSDLAGLQHRMGQLLAQLQQVQVQGEVVRHGFTDPVQILDKFREDRDRARLEAAKAADSEEAAARQAEALQQRLALLTGKLSEAEDERRAELAPDIHAAKEDMALLRSQLETERDKAAAAGREAADIAAKLEAIQLEVEGLRLALGEEQEVAAQLRTHEAAEQAVLLESRDLVQQHAAAVKAADRQRNRAAVREREVEEVARDIEMAKVEAEKLLADQVTWDIEVEKKQAEAKREADAVKWEQRGRGVVQRRLNRAELAVKEAQEALPGLANAVHNMRSQLGGEQRAQAREAEATRQLAGELAELVEVVAAERKLTEVQAALVKASMADVRQRDEECAAVKEAAAERDTAIRAATSRRDAAARFLNQRLQRLGEVIDEAEAKDGEELERLTEGLVEQACAARHPALDVGLRMNEARRGQQQLTRRMMAAVSELSLYQALSLKCAADRDALRSELAAAQVNVASGRPPTAGADQEFERMERDRAEEAEVRAQAAELRQLKAAGLLGAVRSCASPRPQAYIPEELGVPKPFPAAFRPFKPTEPPAAVAATQHKAAAAAAQRAVARQELGGGGEAAGLSPGACRVACPGSASPGGGDGAVPLVAGVAVA</sequence>
<accession>E1ZEL4</accession>
<dbReference type="RefSeq" id="XP_005847784.1">
    <property type="nucleotide sequence ID" value="XM_005847722.1"/>
</dbReference>
<dbReference type="EMBL" id="GL433844">
    <property type="protein sequence ID" value="EFN55682.1"/>
    <property type="molecule type" value="Genomic_DNA"/>
</dbReference>